<dbReference type="GeneID" id="40325927"/>
<comment type="caution">
    <text evidence="1">The sequence shown here is derived from an EMBL/GenBank/DDBJ whole genome shotgun (WGS) entry which is preliminary data.</text>
</comment>
<accession>A0A3R7NYG2</accession>
<dbReference type="EMBL" id="MKGL01000043">
    <property type="protein sequence ID" value="RNF09726.1"/>
    <property type="molecule type" value="Genomic_DNA"/>
</dbReference>
<reference evidence="1 2" key="1">
    <citation type="journal article" date="2018" name="BMC Genomics">
        <title>Genomic comparison of Trypanosoma conorhini and Trypanosoma rangeli to Trypanosoma cruzi strains of high and low virulence.</title>
        <authorList>
            <person name="Bradwell K.R."/>
            <person name="Koparde V.N."/>
            <person name="Matveyev A.V."/>
            <person name="Serrano M.G."/>
            <person name="Alves J.M."/>
            <person name="Parikh H."/>
            <person name="Huang B."/>
            <person name="Lee V."/>
            <person name="Espinosa-Alvarez O."/>
            <person name="Ortiz P.A."/>
            <person name="Costa-Martins A.G."/>
            <person name="Teixeira M.M."/>
            <person name="Buck G.A."/>
        </authorList>
    </citation>
    <scope>NUCLEOTIDE SEQUENCE [LARGE SCALE GENOMIC DNA]</scope>
    <source>
        <strain evidence="1 2">AM80</strain>
    </source>
</reference>
<name>A0A3R7NYG2_TRYRA</name>
<dbReference type="RefSeq" id="XP_029241143.1">
    <property type="nucleotide sequence ID" value="XM_029379014.1"/>
</dbReference>
<organism evidence="1 2">
    <name type="scientific">Trypanosoma rangeli</name>
    <dbReference type="NCBI Taxonomy" id="5698"/>
    <lineage>
        <taxon>Eukaryota</taxon>
        <taxon>Discoba</taxon>
        <taxon>Euglenozoa</taxon>
        <taxon>Kinetoplastea</taxon>
        <taxon>Metakinetoplastina</taxon>
        <taxon>Trypanosomatida</taxon>
        <taxon>Trypanosomatidae</taxon>
        <taxon>Trypanosoma</taxon>
        <taxon>Herpetosoma</taxon>
    </lineage>
</organism>
<keyword evidence="2" id="KW-1185">Reference proteome</keyword>
<sequence>MQTDVAVFDWKTQPFDVIQSMICETVRRLDEALGRPPFPNPSREQCRSLAQSLVYMLRHTQNNGHIVALAESPEVNMTLPVLCASLTNGSEGCKPCLVLMELLIEALMYVHALSLYPLQSTLKDAKAVLPFSPVTFKLFTVAGAIDVDTMHFFLGMDPSPKVQPKQQKLLKGNRRVEGCKKDLPMDTHSALKMGVNAVSSDMLNAALDMVFPSDCMEVPLSLFNTPAKFQQVIGRDSELAARVLGVYGDHLLTNLRPLTLLHCLDVPVLDTFVDVVQMHGASVTLLTEPVFTNVPLLEWGPKRLPDLLRYCVERKVRCEEAFASLVVYVFLYKLLVMWREAHSLSLFTIEEEAKVWISVLKVVQLLLLNVGAATEVEVEQLLKPLSVLAELVRRRHTITEVREVACTVSHAAVRPVLEMLTASLTAKRKTICTATAGNSGCGGNKKKGGRRNNTPSALSAQADSMDYCCKCIADFFCFSFLPDTTTICCGNGCLLRGVRCGIASGSSPPACREWRWEAAAGLYVGKLPESYSFNHKPLERRCSRVMDGTKNDVCFSLCRVCHTPTRVLRNRCPANA</sequence>
<evidence type="ECO:0000313" key="2">
    <source>
        <dbReference type="Proteomes" id="UP000283634"/>
    </source>
</evidence>
<protein>
    <submittedName>
        <fullName evidence="1">Uncharacterized protein</fullName>
    </submittedName>
</protein>
<dbReference type="AlphaFoldDB" id="A0A3R7NYG2"/>
<proteinExistence type="predicted"/>
<gene>
    <name evidence="1" type="ORF">TraAM80_01994</name>
</gene>
<dbReference type="OrthoDB" id="247078at2759"/>
<evidence type="ECO:0000313" key="1">
    <source>
        <dbReference type="EMBL" id="RNF09726.1"/>
    </source>
</evidence>
<dbReference type="Proteomes" id="UP000283634">
    <property type="component" value="Unassembled WGS sequence"/>
</dbReference>